<dbReference type="PANTHER" id="PTHR47755:SF1">
    <property type="entry name" value="CELL DIVISION PROTEIN FTSX"/>
    <property type="match status" value="1"/>
</dbReference>
<evidence type="ECO:0000256" key="7">
    <source>
        <dbReference type="ARBA" id="ARBA00022989"/>
    </source>
</evidence>
<dbReference type="Proteomes" id="UP001335720">
    <property type="component" value="Chromosome"/>
</dbReference>
<dbReference type="InterPro" id="IPR058204">
    <property type="entry name" value="FtsX_firmicutes-type"/>
</dbReference>
<dbReference type="Pfam" id="PF02687">
    <property type="entry name" value="FtsX"/>
    <property type="match status" value="1"/>
</dbReference>
<keyword evidence="9 10" id="KW-0131">Cell cycle</keyword>
<keyword evidence="6 11" id="KW-0812">Transmembrane</keyword>
<evidence type="ECO:0000256" key="11">
    <source>
        <dbReference type="SAM" id="Phobius"/>
    </source>
</evidence>
<organism evidence="14">
    <name type="scientific">Candidatus Paraimprobicoccus trichonymphae</name>
    <dbReference type="NCBI Taxonomy" id="3033793"/>
    <lineage>
        <taxon>Bacteria</taxon>
        <taxon>Bacillati</taxon>
        <taxon>Bacillota</taxon>
        <taxon>Clostridia</taxon>
        <taxon>Candidatus Paraimprobicoccus</taxon>
    </lineage>
</organism>
<dbReference type="GO" id="GO:0005886">
    <property type="term" value="C:plasma membrane"/>
    <property type="evidence" value="ECO:0007669"/>
    <property type="project" value="UniProtKB-SubCell"/>
</dbReference>
<dbReference type="InterPro" id="IPR004513">
    <property type="entry name" value="FtsX"/>
</dbReference>
<feature type="transmembrane region" description="Helical" evidence="11">
    <location>
        <begin position="173"/>
        <end position="193"/>
    </location>
</feature>
<evidence type="ECO:0000313" key="14">
    <source>
        <dbReference type="EMBL" id="BED92827.1"/>
    </source>
</evidence>
<reference evidence="14" key="1">
    <citation type="journal article" date="2023" name="ISME J.">
        <title>Emergence of putative energy parasites within Clostridia revealed by genome analysis of a novel endosymbiotic clade.</title>
        <authorList>
            <person name="Takahashi K."/>
            <person name="Kuwahara H."/>
            <person name="Horikawa Y."/>
            <person name="Izawa K."/>
            <person name="Kato D."/>
            <person name="Inagaki T."/>
            <person name="Yuki M."/>
            <person name="Ohkuma M."/>
            <person name="Hongoh Y."/>
        </authorList>
    </citation>
    <scope>NUCLEOTIDE SEQUENCE</scope>
    <source>
        <strain evidence="14">RsTa-C01</strain>
    </source>
</reference>
<gene>
    <name evidence="14" type="ORF">RsTaC01_0715</name>
</gene>
<proteinExistence type="inferred from homology"/>
<evidence type="ECO:0000256" key="4">
    <source>
        <dbReference type="ARBA" id="ARBA00022475"/>
    </source>
</evidence>
<dbReference type="InterPro" id="IPR003838">
    <property type="entry name" value="ABC3_permease_C"/>
</dbReference>
<evidence type="ECO:0000256" key="3">
    <source>
        <dbReference type="ARBA" id="ARBA00021907"/>
    </source>
</evidence>
<evidence type="ECO:0000256" key="10">
    <source>
        <dbReference type="PIRNR" id="PIRNR003097"/>
    </source>
</evidence>
<evidence type="ECO:0000259" key="12">
    <source>
        <dbReference type="Pfam" id="PF02687"/>
    </source>
</evidence>
<sequence>MVVAFNYIKYFVKEGFKNIWNNRTMSLASILVMSCCLILTGGAILLSENIARSLKTVGSNNSITVYLNDNISYENSHEIEHKINSLDNIKFCEFYSKEEAIQEYKEMLGDLYDSFRGEENPFPDAFHVSMKDLSLYNETIKTIQDIDGVESVSDRGDTAKRLTDLNNLVSVSGFWIIVSLGTVSLFIISNTIRITMYNRRFEISIMKSIGATNWFVRIPFLIEGILIGTASGVVSLFSLKFLYIKILEIINNIVPINGVVFGDVFYRMLISFLVSGVSFGLLGGLISISRYLKREGVSNVAW</sequence>
<dbReference type="AlphaFoldDB" id="A0AA48I4L7"/>
<evidence type="ECO:0000256" key="1">
    <source>
        <dbReference type="ARBA" id="ARBA00004651"/>
    </source>
</evidence>
<evidence type="ECO:0000256" key="9">
    <source>
        <dbReference type="ARBA" id="ARBA00023306"/>
    </source>
</evidence>
<feature type="transmembrane region" description="Helical" evidence="11">
    <location>
        <begin position="264"/>
        <end position="286"/>
    </location>
</feature>
<dbReference type="NCBIfam" id="NF038347">
    <property type="entry name" value="FtsX_Gpos"/>
    <property type="match status" value="1"/>
</dbReference>
<keyword evidence="8 10" id="KW-0472">Membrane</keyword>
<dbReference type="Gene3D" id="3.30.70.3040">
    <property type="match status" value="1"/>
</dbReference>
<dbReference type="PIRSF" id="PIRSF003097">
    <property type="entry name" value="FtsX"/>
    <property type="match status" value="1"/>
</dbReference>
<evidence type="ECO:0000256" key="8">
    <source>
        <dbReference type="ARBA" id="ARBA00023136"/>
    </source>
</evidence>
<comment type="similarity">
    <text evidence="2 10">Belongs to the ABC-4 integral membrane protein family. FtsX subfamily.</text>
</comment>
<comment type="subcellular location">
    <subcellularLocation>
        <location evidence="1">Cell membrane</location>
        <topology evidence="1">Multi-pass membrane protein</topology>
    </subcellularLocation>
</comment>
<evidence type="ECO:0000256" key="6">
    <source>
        <dbReference type="ARBA" id="ARBA00022692"/>
    </source>
</evidence>
<feature type="domain" description="FtsX extracellular" evidence="13">
    <location>
        <begin position="62"/>
        <end position="152"/>
    </location>
</feature>
<feature type="transmembrane region" description="Helical" evidence="11">
    <location>
        <begin position="27"/>
        <end position="46"/>
    </location>
</feature>
<feature type="transmembrane region" description="Helical" evidence="11">
    <location>
        <begin position="214"/>
        <end position="244"/>
    </location>
</feature>
<dbReference type="KEGG" id="ptrh:RsTaC01_0715"/>
<keyword evidence="5 10" id="KW-0132">Cell division</keyword>
<dbReference type="Pfam" id="PF18075">
    <property type="entry name" value="FtsX_ECD"/>
    <property type="match status" value="1"/>
</dbReference>
<dbReference type="GO" id="GO:0051301">
    <property type="term" value="P:cell division"/>
    <property type="evidence" value="ECO:0007669"/>
    <property type="project" value="UniProtKB-KW"/>
</dbReference>
<protein>
    <recommendedName>
        <fullName evidence="3 10">Cell division protein FtsX</fullName>
    </recommendedName>
</protein>
<dbReference type="PANTHER" id="PTHR47755">
    <property type="entry name" value="CELL DIVISION PROTEIN FTSX"/>
    <property type="match status" value="1"/>
</dbReference>
<dbReference type="EMBL" id="AP027925">
    <property type="protein sequence ID" value="BED92827.1"/>
    <property type="molecule type" value="Genomic_DNA"/>
</dbReference>
<comment type="function">
    <text evidence="10">Part of the ABC transporter FtsEX involved in asymmetric cellular division facilitating the initiation of sporulation.</text>
</comment>
<evidence type="ECO:0000259" key="13">
    <source>
        <dbReference type="Pfam" id="PF18075"/>
    </source>
</evidence>
<keyword evidence="7 11" id="KW-1133">Transmembrane helix</keyword>
<evidence type="ECO:0000256" key="2">
    <source>
        <dbReference type="ARBA" id="ARBA00007379"/>
    </source>
</evidence>
<name>A0AA48I4L7_9FIRM</name>
<keyword evidence="4 10" id="KW-1003">Cell membrane</keyword>
<feature type="domain" description="ABC3 transporter permease C-terminal" evidence="12">
    <location>
        <begin position="177"/>
        <end position="294"/>
    </location>
</feature>
<accession>A0AA48I4L7</accession>
<dbReference type="InterPro" id="IPR040690">
    <property type="entry name" value="FtsX_ECD"/>
</dbReference>
<evidence type="ECO:0000256" key="5">
    <source>
        <dbReference type="ARBA" id="ARBA00022618"/>
    </source>
</evidence>